<dbReference type="InterPro" id="IPR002104">
    <property type="entry name" value="Integrase_catalytic"/>
</dbReference>
<proteinExistence type="predicted"/>
<evidence type="ECO:0000259" key="10">
    <source>
        <dbReference type="PROSITE" id="PS51898"/>
    </source>
</evidence>
<dbReference type="GO" id="GO:0006310">
    <property type="term" value="P:DNA recombination"/>
    <property type="evidence" value="ECO:0007669"/>
    <property type="project" value="UniProtKB-KW"/>
</dbReference>
<dbReference type="InterPro" id="IPR050090">
    <property type="entry name" value="Tyrosine_recombinase_XerCD"/>
</dbReference>
<keyword evidence="7" id="KW-0233">DNA recombination</keyword>
<evidence type="ECO:0000256" key="9">
    <source>
        <dbReference type="PROSITE-ProRule" id="PRU01248"/>
    </source>
</evidence>
<evidence type="ECO:0000256" key="1">
    <source>
        <dbReference type="ARBA" id="ARBA00004496"/>
    </source>
</evidence>
<dbReference type="Gene3D" id="1.10.150.130">
    <property type="match status" value="1"/>
</dbReference>
<dbReference type="InterPro" id="IPR044068">
    <property type="entry name" value="CB"/>
</dbReference>
<dbReference type="Proteomes" id="UP000001572">
    <property type="component" value="Chromosome"/>
</dbReference>
<dbReference type="SUPFAM" id="SSF56349">
    <property type="entry name" value="DNA breaking-rejoining enzymes"/>
    <property type="match status" value="1"/>
</dbReference>
<feature type="domain" description="Tyr recombinase" evidence="10">
    <location>
        <begin position="167"/>
        <end position="366"/>
    </location>
</feature>
<dbReference type="RefSeq" id="WP_012063662.1">
    <property type="nucleotide sequence ID" value="NC_009633.1"/>
</dbReference>
<sequence>MSRKKNISVHNKSDKPDNIVTKENEIIEQCLKIESQLPPFMKDFFLYLKNGVALTTRLAYSEDVLFFCKYLVSHTELTDADHTTLIKIETFQQMTAKDINRYLGDFCSRYSIEKEESIKIMENHNRALARKKSSLAVLFKFLYRDGLIKQNISDGLNPIRLPKPQPDAIKRLEIDEVARMIDCVDLGEAFTEKEKTYWQKTKLRDKAILMLFLTYGLRLSELEQLNISSFNFNRGEFKIYRKRGKETAMPINRTCETVIKEYMANERPQSSALDEEHKDALFLSLQRKRMTTRAIRNMVKKYTALVLDTTAKNGYSPHKLRATAATSLIQQGFSIYDVQNLLDHDDVTTTQLYAAHKKDVKRQIVKNFEWLD</sequence>
<evidence type="ECO:0000256" key="4">
    <source>
        <dbReference type="ARBA" id="ARBA00022829"/>
    </source>
</evidence>
<evidence type="ECO:0000313" key="12">
    <source>
        <dbReference type="EMBL" id="ABR48687.1"/>
    </source>
</evidence>
<dbReference type="AlphaFoldDB" id="A6TR69"/>
<dbReference type="InterPro" id="IPR011010">
    <property type="entry name" value="DNA_brk_join_enz"/>
</dbReference>
<keyword evidence="6 9" id="KW-0238">DNA-binding</keyword>
<evidence type="ECO:0000256" key="2">
    <source>
        <dbReference type="ARBA" id="ARBA00022490"/>
    </source>
</evidence>
<dbReference type="PROSITE" id="PS51900">
    <property type="entry name" value="CB"/>
    <property type="match status" value="1"/>
</dbReference>
<dbReference type="GO" id="GO:0015074">
    <property type="term" value="P:DNA integration"/>
    <property type="evidence" value="ECO:0007669"/>
    <property type="project" value="UniProtKB-KW"/>
</dbReference>
<dbReference type="eggNOG" id="COG4974">
    <property type="taxonomic scope" value="Bacteria"/>
</dbReference>
<dbReference type="HOGENOM" id="CLU_027562_9_6_9"/>
<dbReference type="OrthoDB" id="283809at2"/>
<dbReference type="InterPro" id="IPR013762">
    <property type="entry name" value="Integrase-like_cat_sf"/>
</dbReference>
<keyword evidence="2" id="KW-0963">Cytoplasm</keyword>
<accession>A6TR69</accession>
<gene>
    <name evidence="12" type="ordered locus">Amet_2534</name>
</gene>
<evidence type="ECO:0000256" key="8">
    <source>
        <dbReference type="ARBA" id="ARBA00023306"/>
    </source>
</evidence>
<reference evidence="13" key="1">
    <citation type="journal article" date="2016" name="Genome Announc.">
        <title>Complete genome sequence of Alkaliphilus metalliredigens strain QYMF, an alkaliphilic and metal-reducing bacterium isolated from borax-contaminated leachate ponds.</title>
        <authorList>
            <person name="Hwang C."/>
            <person name="Copeland A."/>
            <person name="Lucas S."/>
            <person name="Lapidus A."/>
            <person name="Barry K."/>
            <person name="Detter J.C."/>
            <person name="Glavina Del Rio T."/>
            <person name="Hammon N."/>
            <person name="Israni S."/>
            <person name="Dalin E."/>
            <person name="Tice H."/>
            <person name="Pitluck S."/>
            <person name="Chertkov O."/>
            <person name="Brettin T."/>
            <person name="Bruce D."/>
            <person name="Han C."/>
            <person name="Schmutz J."/>
            <person name="Larimer F."/>
            <person name="Land M.L."/>
            <person name="Hauser L."/>
            <person name="Kyrpides N."/>
            <person name="Mikhailova N."/>
            <person name="Ye Q."/>
            <person name="Zhou J."/>
            <person name="Richardson P."/>
            <person name="Fields M.W."/>
        </authorList>
    </citation>
    <scope>NUCLEOTIDE SEQUENCE [LARGE SCALE GENOMIC DNA]</scope>
    <source>
        <strain evidence="13">QYMF</strain>
    </source>
</reference>
<dbReference type="GO" id="GO:0007059">
    <property type="term" value="P:chromosome segregation"/>
    <property type="evidence" value="ECO:0007669"/>
    <property type="project" value="UniProtKB-KW"/>
</dbReference>
<dbReference type="PANTHER" id="PTHR30349:SF77">
    <property type="entry name" value="TYROSINE RECOMBINASE XERC"/>
    <property type="match status" value="1"/>
</dbReference>
<dbReference type="GO" id="GO:0051301">
    <property type="term" value="P:cell division"/>
    <property type="evidence" value="ECO:0007669"/>
    <property type="project" value="UniProtKB-KW"/>
</dbReference>
<evidence type="ECO:0000256" key="5">
    <source>
        <dbReference type="ARBA" id="ARBA00022908"/>
    </source>
</evidence>
<evidence type="ECO:0000256" key="3">
    <source>
        <dbReference type="ARBA" id="ARBA00022618"/>
    </source>
</evidence>
<keyword evidence="8" id="KW-0131">Cell cycle</keyword>
<feature type="domain" description="Core-binding (CB)" evidence="11">
    <location>
        <begin position="35"/>
        <end position="143"/>
    </location>
</feature>
<dbReference type="STRING" id="293826.Amet_2534"/>
<protein>
    <submittedName>
        <fullName evidence="12">Phage integrase family protein</fullName>
    </submittedName>
</protein>
<dbReference type="GO" id="GO:0005737">
    <property type="term" value="C:cytoplasm"/>
    <property type="evidence" value="ECO:0007669"/>
    <property type="project" value="UniProtKB-SubCell"/>
</dbReference>
<name>A6TR69_ALKMQ</name>
<dbReference type="EMBL" id="CP000724">
    <property type="protein sequence ID" value="ABR48687.1"/>
    <property type="molecule type" value="Genomic_DNA"/>
</dbReference>
<keyword evidence="5" id="KW-0229">DNA integration</keyword>
<comment type="subcellular location">
    <subcellularLocation>
        <location evidence="1">Cytoplasm</location>
    </subcellularLocation>
</comment>
<dbReference type="PROSITE" id="PS51898">
    <property type="entry name" value="TYR_RECOMBINASE"/>
    <property type="match status" value="1"/>
</dbReference>
<evidence type="ECO:0000256" key="7">
    <source>
        <dbReference type="ARBA" id="ARBA00023172"/>
    </source>
</evidence>
<keyword evidence="13" id="KW-1185">Reference proteome</keyword>
<dbReference type="KEGG" id="amt:Amet_2534"/>
<dbReference type="PANTHER" id="PTHR30349">
    <property type="entry name" value="PHAGE INTEGRASE-RELATED"/>
    <property type="match status" value="1"/>
</dbReference>
<keyword evidence="3" id="KW-0132">Cell division</keyword>
<keyword evidence="4" id="KW-0159">Chromosome partition</keyword>
<dbReference type="GO" id="GO:0003677">
    <property type="term" value="F:DNA binding"/>
    <property type="evidence" value="ECO:0007669"/>
    <property type="project" value="UniProtKB-UniRule"/>
</dbReference>
<organism evidence="12 13">
    <name type="scientific">Alkaliphilus metalliredigens (strain QYMF)</name>
    <dbReference type="NCBI Taxonomy" id="293826"/>
    <lineage>
        <taxon>Bacteria</taxon>
        <taxon>Bacillati</taxon>
        <taxon>Bacillota</taxon>
        <taxon>Clostridia</taxon>
        <taxon>Peptostreptococcales</taxon>
        <taxon>Natronincolaceae</taxon>
        <taxon>Alkaliphilus</taxon>
    </lineage>
</organism>
<dbReference type="Gene3D" id="1.10.443.10">
    <property type="entry name" value="Intergrase catalytic core"/>
    <property type="match status" value="1"/>
</dbReference>
<evidence type="ECO:0000259" key="11">
    <source>
        <dbReference type="PROSITE" id="PS51900"/>
    </source>
</evidence>
<dbReference type="InterPro" id="IPR010998">
    <property type="entry name" value="Integrase_recombinase_N"/>
</dbReference>
<evidence type="ECO:0000313" key="13">
    <source>
        <dbReference type="Proteomes" id="UP000001572"/>
    </source>
</evidence>
<dbReference type="Pfam" id="PF00589">
    <property type="entry name" value="Phage_integrase"/>
    <property type="match status" value="1"/>
</dbReference>
<evidence type="ECO:0000256" key="6">
    <source>
        <dbReference type="ARBA" id="ARBA00023125"/>
    </source>
</evidence>